<evidence type="ECO:0000259" key="3">
    <source>
        <dbReference type="Pfam" id="PF12051"/>
    </source>
</evidence>
<gene>
    <name evidence="4" type="ORF">OC842_000647</name>
</gene>
<feature type="compositionally biased region" description="Low complexity" evidence="1">
    <location>
        <begin position="59"/>
        <end position="71"/>
    </location>
</feature>
<evidence type="ECO:0000313" key="5">
    <source>
        <dbReference type="Proteomes" id="UP001176521"/>
    </source>
</evidence>
<proteinExistence type="predicted"/>
<dbReference type="PANTHER" id="PTHR34814">
    <property type="entry name" value="NITROSOGUANIDINE RESISTANCE PROTEIN SNG1"/>
    <property type="match status" value="1"/>
</dbReference>
<name>A0AAN6GGM5_9BASI</name>
<feature type="transmembrane region" description="Helical" evidence="2">
    <location>
        <begin position="365"/>
        <end position="390"/>
    </location>
</feature>
<keyword evidence="2" id="KW-0472">Membrane</keyword>
<protein>
    <recommendedName>
        <fullName evidence="3">DUF3533 domain-containing protein</fullName>
    </recommendedName>
</protein>
<keyword evidence="2" id="KW-0812">Transmembrane</keyword>
<reference evidence="4" key="1">
    <citation type="journal article" date="2023" name="PhytoFront">
        <title>Draft Genome Resources of Seven Strains of Tilletia horrida, Causal Agent of Kernel Smut of Rice.</title>
        <authorList>
            <person name="Khanal S."/>
            <person name="Antony Babu S."/>
            <person name="Zhou X.G."/>
        </authorList>
    </citation>
    <scope>NUCLEOTIDE SEQUENCE</scope>
    <source>
        <strain evidence="4">TX3</strain>
    </source>
</reference>
<feature type="compositionally biased region" description="Polar residues" evidence="1">
    <location>
        <begin position="10"/>
        <end position="34"/>
    </location>
</feature>
<dbReference type="AlphaFoldDB" id="A0AAN6GGM5"/>
<dbReference type="EMBL" id="JAPDMQ010000019">
    <property type="protein sequence ID" value="KAK0540073.1"/>
    <property type="molecule type" value="Genomic_DNA"/>
</dbReference>
<feature type="transmembrane region" description="Helical" evidence="2">
    <location>
        <begin position="456"/>
        <end position="481"/>
    </location>
</feature>
<dbReference type="PANTHER" id="PTHR34814:SF1">
    <property type="entry name" value="NITROSOGUANIDINE RESISTANCE PROTEIN SNG1"/>
    <property type="match status" value="1"/>
</dbReference>
<sequence>MEVLEHASSRTDSTGHGPSQDLTPSTAHFPQTPTIKKDAPSDIVHNNNEVDENAPSKEPASAPSQQQDPPRQYSFWAPEIAKERKAYLTGIAQSTFLITLLIWGVLSIYWGSLWKATSKTGSLDGWIINRDGADGVIGNATTSVLLQSKLNDEPMHLNWQVINPSDYPTAADIEQAIAVDEKAWIAVEVTQDVSTRLFSARANGDASWSPEGQVVMYVSEARSNTVIPGYVVAPTQRRLQTALSTLAAQLAGQYLTQVAGNATALQALARAPQTISNPVIPVEENLRPWSQPVATAPTFVGLIYLVIITLNVTLGNFNFRQGIQNKLKIRSLIAMRFLVPFIIYFVLAMMYTMLNLPFKLDFNGWHLGFGAGFMTFFVATWCGMLVLGLTVECAVSLIGPQFIGFFLVLLIIANVSVVVFPIPLTPHFYRYGYALPFPHLRAIYTTIVFNTGRHILLLYHFGVLWAWLLVIALTFPIWIVLERKGLTLTTMKKKP</sequence>
<evidence type="ECO:0000256" key="1">
    <source>
        <dbReference type="SAM" id="MobiDB-lite"/>
    </source>
</evidence>
<dbReference type="Proteomes" id="UP001176521">
    <property type="component" value="Unassembled WGS sequence"/>
</dbReference>
<feature type="transmembrane region" description="Helical" evidence="2">
    <location>
        <begin position="331"/>
        <end position="353"/>
    </location>
</feature>
<feature type="transmembrane region" description="Helical" evidence="2">
    <location>
        <begin position="86"/>
        <end position="110"/>
    </location>
</feature>
<dbReference type="GO" id="GO:0016020">
    <property type="term" value="C:membrane"/>
    <property type="evidence" value="ECO:0007669"/>
    <property type="project" value="TreeGrafter"/>
</dbReference>
<feature type="region of interest" description="Disordered" evidence="1">
    <location>
        <begin position="1"/>
        <end position="71"/>
    </location>
</feature>
<comment type="caution">
    <text evidence="4">The sequence shown here is derived from an EMBL/GenBank/DDBJ whole genome shotgun (WGS) entry which is preliminary data.</text>
</comment>
<evidence type="ECO:0000256" key="2">
    <source>
        <dbReference type="SAM" id="Phobius"/>
    </source>
</evidence>
<dbReference type="Pfam" id="PF12051">
    <property type="entry name" value="DUF3533"/>
    <property type="match status" value="1"/>
</dbReference>
<feature type="domain" description="DUF3533" evidence="3">
    <location>
        <begin position="96"/>
        <end position="471"/>
    </location>
</feature>
<evidence type="ECO:0000313" key="4">
    <source>
        <dbReference type="EMBL" id="KAK0540073.1"/>
    </source>
</evidence>
<keyword evidence="5" id="KW-1185">Reference proteome</keyword>
<feature type="transmembrane region" description="Helical" evidence="2">
    <location>
        <begin position="402"/>
        <end position="422"/>
    </location>
</feature>
<dbReference type="InterPro" id="IPR022703">
    <property type="entry name" value="DUF3533"/>
</dbReference>
<keyword evidence="2" id="KW-1133">Transmembrane helix</keyword>
<dbReference type="InterPro" id="IPR053001">
    <property type="entry name" value="MNNG_permease-like"/>
</dbReference>
<feature type="transmembrane region" description="Helical" evidence="2">
    <location>
        <begin position="299"/>
        <end position="319"/>
    </location>
</feature>
<organism evidence="4 5">
    <name type="scientific">Tilletia horrida</name>
    <dbReference type="NCBI Taxonomy" id="155126"/>
    <lineage>
        <taxon>Eukaryota</taxon>
        <taxon>Fungi</taxon>
        <taxon>Dikarya</taxon>
        <taxon>Basidiomycota</taxon>
        <taxon>Ustilaginomycotina</taxon>
        <taxon>Exobasidiomycetes</taxon>
        <taxon>Tilletiales</taxon>
        <taxon>Tilletiaceae</taxon>
        <taxon>Tilletia</taxon>
    </lineage>
</organism>
<accession>A0AAN6GGM5</accession>